<reference evidence="2 3" key="1">
    <citation type="journal article" date="2014" name="PLoS Genet.">
        <title>Phylogenetically driven sequencing of extremely halophilic archaea reveals strategies for static and dynamic osmo-response.</title>
        <authorList>
            <person name="Becker E.A."/>
            <person name="Seitzer P.M."/>
            <person name="Tritt A."/>
            <person name="Larsen D."/>
            <person name="Krusor M."/>
            <person name="Yao A.I."/>
            <person name="Wu D."/>
            <person name="Madern D."/>
            <person name="Eisen J.A."/>
            <person name="Darling A.E."/>
            <person name="Facciotti M.T."/>
        </authorList>
    </citation>
    <scope>NUCLEOTIDE SEQUENCE [LARGE SCALE GENOMIC DNA]</scope>
    <source>
        <strain evidence="2 3">DSM 12281</strain>
    </source>
</reference>
<evidence type="ECO:0000256" key="1">
    <source>
        <dbReference type="SAM" id="Phobius"/>
    </source>
</evidence>
<protein>
    <submittedName>
        <fullName evidence="2">Uncharacterized protein</fullName>
    </submittedName>
</protein>
<dbReference type="EMBL" id="AOIL01000050">
    <property type="protein sequence ID" value="ELY88900.1"/>
    <property type="molecule type" value="Genomic_DNA"/>
</dbReference>
<organism evidence="2 3">
    <name type="scientific">Natrialba taiwanensis DSM 12281</name>
    <dbReference type="NCBI Taxonomy" id="1230458"/>
    <lineage>
        <taxon>Archaea</taxon>
        <taxon>Methanobacteriati</taxon>
        <taxon>Methanobacteriota</taxon>
        <taxon>Stenosarchaea group</taxon>
        <taxon>Halobacteria</taxon>
        <taxon>Halobacteriales</taxon>
        <taxon>Natrialbaceae</taxon>
        <taxon>Natrialba</taxon>
    </lineage>
</organism>
<gene>
    <name evidence="2" type="ORF">C484_14943</name>
</gene>
<keyword evidence="3" id="KW-1185">Reference proteome</keyword>
<dbReference type="OrthoDB" id="167833at2157"/>
<keyword evidence="1" id="KW-1133">Transmembrane helix</keyword>
<dbReference type="Proteomes" id="UP000011648">
    <property type="component" value="Unassembled WGS sequence"/>
</dbReference>
<dbReference type="AlphaFoldDB" id="L9ZQV6"/>
<sequence>MTVPTSIVSSIVPFDPVIGFTIVAGVMLTVFVATMVVLALAPVVSNSWTDRVVSSAQGGPSIEPTDAD</sequence>
<accession>L9ZQV6</accession>
<evidence type="ECO:0000313" key="2">
    <source>
        <dbReference type="EMBL" id="ELY88900.1"/>
    </source>
</evidence>
<dbReference type="PATRIC" id="fig|1230458.4.peg.3020"/>
<keyword evidence="1" id="KW-0812">Transmembrane</keyword>
<keyword evidence="1" id="KW-0472">Membrane</keyword>
<evidence type="ECO:0000313" key="3">
    <source>
        <dbReference type="Proteomes" id="UP000011648"/>
    </source>
</evidence>
<feature type="transmembrane region" description="Helical" evidence="1">
    <location>
        <begin position="17"/>
        <end position="41"/>
    </location>
</feature>
<proteinExistence type="predicted"/>
<name>L9ZQV6_9EURY</name>
<comment type="caution">
    <text evidence="2">The sequence shown here is derived from an EMBL/GenBank/DDBJ whole genome shotgun (WGS) entry which is preliminary data.</text>
</comment>
<dbReference type="RefSeq" id="WP_006664585.1">
    <property type="nucleotide sequence ID" value="NZ_AOIL01000050.1"/>
</dbReference>